<dbReference type="STRING" id="561180.BIFGAL_03036"/>
<keyword evidence="10" id="KW-1185">Reference proteome</keyword>
<dbReference type="AlphaFoldDB" id="D1NRT7"/>
<evidence type="ECO:0000256" key="1">
    <source>
        <dbReference type="ARBA" id="ARBA00004651"/>
    </source>
</evidence>
<evidence type="ECO:0000313" key="8">
    <source>
        <dbReference type="EMBL" id="KFI59097.1"/>
    </source>
</evidence>
<dbReference type="Proteomes" id="UP000029074">
    <property type="component" value="Unassembled WGS sequence"/>
</dbReference>
<evidence type="ECO:0000313" key="7">
    <source>
        <dbReference type="EMBL" id="EFA23926.1"/>
    </source>
</evidence>
<feature type="transmembrane region" description="Helical" evidence="6">
    <location>
        <begin position="237"/>
        <end position="254"/>
    </location>
</feature>
<dbReference type="GO" id="GO:0005886">
    <property type="term" value="C:plasma membrane"/>
    <property type="evidence" value="ECO:0007669"/>
    <property type="project" value="UniProtKB-SubCell"/>
</dbReference>
<dbReference type="PANTHER" id="PTHR30250">
    <property type="entry name" value="PST FAMILY PREDICTED COLANIC ACID TRANSPORTER"/>
    <property type="match status" value="1"/>
</dbReference>
<evidence type="ECO:0000313" key="10">
    <source>
        <dbReference type="Proteomes" id="UP000029074"/>
    </source>
</evidence>
<evidence type="ECO:0000256" key="3">
    <source>
        <dbReference type="ARBA" id="ARBA00022692"/>
    </source>
</evidence>
<reference evidence="8 10" key="2">
    <citation type="submission" date="2014-03" db="EMBL/GenBank/DDBJ databases">
        <title>Genomics of Bifidobacteria.</title>
        <authorList>
            <person name="Ventura M."/>
            <person name="Milani C."/>
            <person name="Lugli G.A."/>
        </authorList>
    </citation>
    <scope>NUCLEOTIDE SEQUENCE [LARGE SCALE GENOMIC DNA]</scope>
    <source>
        <strain evidence="8 10">LMG 11596</strain>
    </source>
</reference>
<evidence type="ECO:0000256" key="5">
    <source>
        <dbReference type="ARBA" id="ARBA00023136"/>
    </source>
</evidence>
<keyword evidence="5 6" id="KW-0472">Membrane</keyword>
<dbReference type="Proteomes" id="UP000003656">
    <property type="component" value="Unassembled WGS sequence"/>
</dbReference>
<keyword evidence="4 6" id="KW-1133">Transmembrane helix</keyword>
<feature type="transmembrane region" description="Helical" evidence="6">
    <location>
        <begin position="358"/>
        <end position="377"/>
    </location>
</feature>
<feature type="transmembrane region" description="Helical" evidence="6">
    <location>
        <begin position="326"/>
        <end position="346"/>
    </location>
</feature>
<feature type="transmembrane region" description="Helical" evidence="6">
    <location>
        <begin position="214"/>
        <end position="231"/>
    </location>
</feature>
<dbReference type="PANTHER" id="PTHR30250:SF11">
    <property type="entry name" value="O-ANTIGEN TRANSPORTER-RELATED"/>
    <property type="match status" value="1"/>
</dbReference>
<reference evidence="7 9" key="1">
    <citation type="submission" date="2009-11" db="EMBL/GenBank/DDBJ databases">
        <authorList>
            <person name="Weinstock G."/>
            <person name="Sodergren E."/>
            <person name="Clifton S."/>
            <person name="Fulton L."/>
            <person name="Fulton B."/>
            <person name="Courtney L."/>
            <person name="Fronick C."/>
            <person name="Harrison M."/>
            <person name="Strong C."/>
            <person name="Farmer C."/>
            <person name="Delahaunty K."/>
            <person name="Markovic C."/>
            <person name="Hall O."/>
            <person name="Minx P."/>
            <person name="Tomlinson C."/>
            <person name="Mitreva M."/>
            <person name="Nelson J."/>
            <person name="Hou S."/>
            <person name="Wollam A."/>
            <person name="Pepin K.H."/>
            <person name="Johnson M."/>
            <person name="Bhonagiri V."/>
            <person name="Nash W.E."/>
            <person name="Warren W."/>
            <person name="Chinwalla A."/>
            <person name="Mardis E.R."/>
            <person name="Wilson R.K."/>
        </authorList>
    </citation>
    <scope>NUCLEOTIDE SEQUENCE [LARGE SCALE GENOMIC DNA]</scope>
    <source>
        <strain evidence="7 9">DSM 20093</strain>
    </source>
</reference>
<feature type="transmembrane region" description="Helical" evidence="6">
    <location>
        <begin position="12"/>
        <end position="35"/>
    </location>
</feature>
<protein>
    <submittedName>
        <fullName evidence="7">Polysaccharide biosynthesis protein</fullName>
    </submittedName>
</protein>
<feature type="transmembrane region" description="Helical" evidence="6">
    <location>
        <begin position="412"/>
        <end position="432"/>
    </location>
</feature>
<dbReference type="Pfam" id="PF01943">
    <property type="entry name" value="Polysacc_synt"/>
    <property type="match status" value="1"/>
</dbReference>
<dbReference type="eggNOG" id="COG2244">
    <property type="taxonomic scope" value="Bacteria"/>
</dbReference>
<dbReference type="EMBL" id="ABXB03000001">
    <property type="protein sequence ID" value="EFA23926.1"/>
    <property type="molecule type" value="Genomic_DNA"/>
</dbReference>
<feature type="transmembrane region" description="Helical" evidence="6">
    <location>
        <begin position="83"/>
        <end position="105"/>
    </location>
</feature>
<dbReference type="EMBL" id="JGYW01000004">
    <property type="protein sequence ID" value="KFI59097.1"/>
    <property type="molecule type" value="Genomic_DNA"/>
</dbReference>
<evidence type="ECO:0000256" key="6">
    <source>
        <dbReference type="SAM" id="Phobius"/>
    </source>
</evidence>
<name>D1NRT7_9BIFI</name>
<evidence type="ECO:0000256" key="2">
    <source>
        <dbReference type="ARBA" id="ARBA00022475"/>
    </source>
</evidence>
<accession>D1NRT7</accession>
<dbReference type="InterPro" id="IPR050833">
    <property type="entry name" value="Poly_Biosynth_Transport"/>
</dbReference>
<proteinExistence type="predicted"/>
<keyword evidence="2" id="KW-1003">Cell membrane</keyword>
<feature type="transmembrane region" description="Helical" evidence="6">
    <location>
        <begin position="292"/>
        <end position="314"/>
    </location>
</feature>
<feature type="transmembrane region" description="Helical" evidence="6">
    <location>
        <begin position="50"/>
        <end position="71"/>
    </location>
</feature>
<feature type="transmembrane region" description="Helical" evidence="6">
    <location>
        <begin position="174"/>
        <end position="193"/>
    </location>
</feature>
<feature type="transmembrane region" description="Helical" evidence="6">
    <location>
        <begin position="383"/>
        <end position="400"/>
    </location>
</feature>
<feature type="transmembrane region" description="Helical" evidence="6">
    <location>
        <begin position="438"/>
        <end position="458"/>
    </location>
</feature>
<organism evidence="7 9">
    <name type="scientific">Bifidobacterium gallicum DSM 20093 = LMG 11596</name>
    <dbReference type="NCBI Taxonomy" id="561180"/>
    <lineage>
        <taxon>Bacteria</taxon>
        <taxon>Bacillati</taxon>
        <taxon>Actinomycetota</taxon>
        <taxon>Actinomycetes</taxon>
        <taxon>Bifidobacteriales</taxon>
        <taxon>Bifidobacteriaceae</taxon>
        <taxon>Bifidobacterium</taxon>
    </lineage>
</organism>
<comment type="subcellular location">
    <subcellularLocation>
        <location evidence="1">Cell membrane</location>
        <topology evidence="1">Multi-pass membrane protein</topology>
    </subcellularLocation>
</comment>
<gene>
    <name evidence="8" type="ORF">BGLCM_0681</name>
    <name evidence="7" type="ORF">BIFGAL_03036</name>
</gene>
<dbReference type="OrthoDB" id="3249502at2"/>
<dbReference type="InterPro" id="IPR002797">
    <property type="entry name" value="Polysacc_synth"/>
</dbReference>
<dbReference type="RefSeq" id="WP_006294452.1">
    <property type="nucleotide sequence ID" value="NZ_ABXB03000001.1"/>
</dbReference>
<evidence type="ECO:0000256" key="4">
    <source>
        <dbReference type="ARBA" id="ARBA00022989"/>
    </source>
</evidence>
<feature type="transmembrane region" description="Helical" evidence="6">
    <location>
        <begin position="145"/>
        <end position="168"/>
    </location>
</feature>
<feature type="transmembrane region" description="Helical" evidence="6">
    <location>
        <begin position="117"/>
        <end position="133"/>
    </location>
</feature>
<evidence type="ECO:0000313" key="9">
    <source>
        <dbReference type="Proteomes" id="UP000003656"/>
    </source>
</evidence>
<sequence length="478" mass="52333">MSKYGNLLKNIGLFTISNIALKLITFILIPLYTYYLTTAEYGLTDMLNTVMWIATPVFSLSVSDAVLRYCIEAKGNKLQQSSYVTIGFTVVALSCVLAAVCIPVLDLPFFGGLGDYKLWYILCFATLSFNNFFSNVARGLDQVTLMAVSSVFSSLTNIGVGVLTIAFMGMGINGFFLSMVLGYSVGCLTYVLGGHPLALLRFQALKQRAMYKTLFLYSLPLIPNTLFWWASQCINRFFITGMLGIGASGLFAAASKIPSFLNMVSGIFLQAWNLSAFQESESKERERFFNNIYQLFNFAVLLCAVILIPASPFIAKFLFQKDFYQAWLLAPVLLVSFYYGSLSAFYGSLYTASLKTKALFTTTLYGAVTCVIGTWILVQTVGLQGAGIASAISNVVVWLTRMVDSKHIITITVHPLPAIGVAAFLVTSTVFIVMPWGVWAVVLSAASALIAAAVQFAVSKNAVLNIREFLKTAINARK</sequence>
<keyword evidence="3 6" id="KW-0812">Transmembrane</keyword>
<comment type="caution">
    <text evidence="7">The sequence shown here is derived from an EMBL/GenBank/DDBJ whole genome shotgun (WGS) entry which is preliminary data.</text>
</comment>